<dbReference type="InterPro" id="IPR019734">
    <property type="entry name" value="TPR_rpt"/>
</dbReference>
<accession>A0ABX0NPY8</accession>
<feature type="chain" id="PRO_5047465080" description="Tetratricopeptide repeat protein" evidence="2">
    <location>
        <begin position="26"/>
        <end position="399"/>
    </location>
</feature>
<dbReference type="RefSeq" id="WP_166872267.1">
    <property type="nucleotide sequence ID" value="NZ_WHJH01000005.1"/>
</dbReference>
<dbReference type="Gene3D" id="1.25.40.10">
    <property type="entry name" value="Tetratricopeptide repeat domain"/>
    <property type="match status" value="1"/>
</dbReference>
<evidence type="ECO:0008006" key="5">
    <source>
        <dbReference type="Google" id="ProtNLM"/>
    </source>
</evidence>
<proteinExistence type="predicted"/>
<comment type="caution">
    <text evidence="3">The sequence shown here is derived from an EMBL/GenBank/DDBJ whole genome shotgun (WGS) entry which is preliminary data.</text>
</comment>
<evidence type="ECO:0000313" key="4">
    <source>
        <dbReference type="Proteomes" id="UP000609726"/>
    </source>
</evidence>
<organism evidence="3 4">
    <name type="scientific">Massilia mucilaginosa</name>
    <dbReference type="NCBI Taxonomy" id="2609282"/>
    <lineage>
        <taxon>Bacteria</taxon>
        <taxon>Pseudomonadati</taxon>
        <taxon>Pseudomonadota</taxon>
        <taxon>Betaproteobacteria</taxon>
        <taxon>Burkholderiales</taxon>
        <taxon>Oxalobacteraceae</taxon>
        <taxon>Telluria group</taxon>
        <taxon>Massilia</taxon>
    </lineage>
</organism>
<evidence type="ECO:0000313" key="3">
    <source>
        <dbReference type="EMBL" id="NHZ88876.1"/>
    </source>
</evidence>
<dbReference type="SMART" id="SM00028">
    <property type="entry name" value="TPR"/>
    <property type="match status" value="3"/>
</dbReference>
<dbReference type="Proteomes" id="UP000609726">
    <property type="component" value="Unassembled WGS sequence"/>
</dbReference>
<evidence type="ECO:0000256" key="1">
    <source>
        <dbReference type="PROSITE-ProRule" id="PRU00339"/>
    </source>
</evidence>
<dbReference type="SUPFAM" id="SSF48452">
    <property type="entry name" value="TPR-like"/>
    <property type="match status" value="1"/>
</dbReference>
<dbReference type="InterPro" id="IPR011990">
    <property type="entry name" value="TPR-like_helical_dom_sf"/>
</dbReference>
<sequence>MPTRFARFTAPALLAYALLTPLAQAAPHIPASASTVVERLPRRADPVQRELATLRAQLAASPSDLALATRTAQRYITVARQETDPRYFGYAQAALAPWWSMAAPPPEVRLLRAILLQSTHHFAEALRDLDAIVAADPANPQAWLTLAIVQTVRGDYEAATASCGRLSSLSTELLTITCVANVGTMTGRSAKSEALLDLTLRRNQEADAGMRVWVLTLLGEMAQRRGDAKAAEERFRRALALDARDSYLLGAYTDFLLEQQRASEVIALVKDHTRIDGLLLRHALALRQRGTGDTGDALRNADAELKARFEAAMRRGDTVHQREQARYELHIRANARTALALAQQNWAVQKESADMIVLLEAAAKAGDKAAAAPVIAWVAKHALEDVAVARLIKQIKAGA</sequence>
<keyword evidence="4" id="KW-1185">Reference proteome</keyword>
<dbReference type="PROSITE" id="PS50005">
    <property type="entry name" value="TPR"/>
    <property type="match status" value="1"/>
</dbReference>
<keyword evidence="2" id="KW-0732">Signal</keyword>
<keyword evidence="1" id="KW-0802">TPR repeat</keyword>
<feature type="signal peptide" evidence="2">
    <location>
        <begin position="1"/>
        <end position="25"/>
    </location>
</feature>
<reference evidence="3 4" key="1">
    <citation type="submission" date="2019-10" db="EMBL/GenBank/DDBJ databases">
        <title>Taxonomy of Antarctic Massilia spp.: description of Massilia rubra sp. nov., Massilia aquatica sp. nov., Massilia mucilaginosa sp. nov., Massilia frigida sp. nov. isolated from streams, lakes and regoliths.</title>
        <authorList>
            <person name="Holochova P."/>
            <person name="Sedlacek I."/>
            <person name="Kralova S."/>
            <person name="Maslanova I."/>
            <person name="Busse H.-J."/>
            <person name="Stankova E."/>
            <person name="Vrbovska V."/>
            <person name="Kovarovic V."/>
            <person name="Bartak M."/>
            <person name="Svec P."/>
            <person name="Pantucek R."/>
        </authorList>
    </citation>
    <scope>NUCLEOTIDE SEQUENCE [LARGE SCALE GENOMIC DNA]</scope>
    <source>
        <strain evidence="3 4">CCM 8733</strain>
    </source>
</reference>
<gene>
    <name evidence="3" type="ORF">F2P45_07535</name>
</gene>
<protein>
    <recommendedName>
        <fullName evidence="5">Tetratricopeptide repeat protein</fullName>
    </recommendedName>
</protein>
<feature type="repeat" description="TPR" evidence="1">
    <location>
        <begin position="212"/>
        <end position="245"/>
    </location>
</feature>
<name>A0ABX0NPY8_9BURK</name>
<dbReference type="EMBL" id="WHJH01000005">
    <property type="protein sequence ID" value="NHZ88876.1"/>
    <property type="molecule type" value="Genomic_DNA"/>
</dbReference>
<evidence type="ECO:0000256" key="2">
    <source>
        <dbReference type="SAM" id="SignalP"/>
    </source>
</evidence>